<dbReference type="PATRIC" id="fig|1056511.3.peg.2096"/>
<proteinExistence type="predicted"/>
<dbReference type="RefSeq" id="WP_007465310.1">
    <property type="nucleotide sequence ID" value="NZ_AMZO01000015.1"/>
</dbReference>
<dbReference type="GO" id="GO:0003677">
    <property type="term" value="F:DNA binding"/>
    <property type="evidence" value="ECO:0007669"/>
    <property type="project" value="InterPro"/>
</dbReference>
<dbReference type="InterPro" id="IPR021700">
    <property type="entry name" value="DUF3283"/>
</dbReference>
<name>L8JB02_9GAMM</name>
<accession>L8JB02</accession>
<sequence length="68" mass="7863">MHNLTLLSQAEKNRIELDKQAAYVVWQIKNAKRGYEAIAEVSNNIEDDDEREFFDNAVTKYKTKMGVA</sequence>
<evidence type="ECO:0000313" key="2">
    <source>
        <dbReference type="Proteomes" id="UP000011134"/>
    </source>
</evidence>
<dbReference type="GO" id="GO:0003887">
    <property type="term" value="F:DNA-directed DNA polymerase activity"/>
    <property type="evidence" value="ECO:0007669"/>
    <property type="project" value="InterPro"/>
</dbReference>
<dbReference type="AlphaFoldDB" id="L8JB02"/>
<gene>
    <name evidence="1" type="ORF">C942_00607</name>
</gene>
<dbReference type="EMBL" id="AMZO01000015">
    <property type="protein sequence ID" value="ELR65981.1"/>
    <property type="molecule type" value="Genomic_DNA"/>
</dbReference>
<dbReference type="Pfam" id="PF11686">
    <property type="entry name" value="DUF3283"/>
    <property type="match status" value="1"/>
</dbReference>
<keyword evidence="2" id="KW-1185">Reference proteome</keyword>
<dbReference type="OrthoDB" id="5918317at2"/>
<evidence type="ECO:0000313" key="1">
    <source>
        <dbReference type="EMBL" id="ELR65981.1"/>
    </source>
</evidence>
<dbReference type="InterPro" id="IPR036745">
    <property type="entry name" value="PolIII_theta_sf"/>
</dbReference>
<comment type="caution">
    <text evidence="1">The sequence shown here is derived from an EMBL/GenBank/DDBJ whole genome shotgun (WGS) entry which is preliminary data.</text>
</comment>
<organism evidence="1 2">
    <name type="scientific">Photobacterium marinum</name>
    <dbReference type="NCBI Taxonomy" id="1056511"/>
    <lineage>
        <taxon>Bacteria</taxon>
        <taxon>Pseudomonadati</taxon>
        <taxon>Pseudomonadota</taxon>
        <taxon>Gammaproteobacteria</taxon>
        <taxon>Vibrionales</taxon>
        <taxon>Vibrionaceae</taxon>
        <taxon>Photobacterium</taxon>
    </lineage>
</organism>
<dbReference type="GO" id="GO:0006260">
    <property type="term" value="P:DNA replication"/>
    <property type="evidence" value="ECO:0007669"/>
    <property type="project" value="InterPro"/>
</dbReference>
<dbReference type="Proteomes" id="UP000011134">
    <property type="component" value="Unassembled WGS sequence"/>
</dbReference>
<protein>
    <recommendedName>
        <fullName evidence="3">Pyridoxamine 5-phosphate oxidase</fullName>
    </recommendedName>
</protein>
<dbReference type="Gene3D" id="1.20.58.250">
    <property type="entry name" value="DNA polymerase III-theta"/>
    <property type="match status" value="1"/>
</dbReference>
<evidence type="ECO:0008006" key="3">
    <source>
        <dbReference type="Google" id="ProtNLM"/>
    </source>
</evidence>
<reference evidence="1 2" key="1">
    <citation type="submission" date="2012-12" db="EMBL/GenBank/DDBJ databases">
        <title>Genome Assembly of Photobacterium sp. AK15.</title>
        <authorList>
            <person name="Khatri I."/>
            <person name="Vaidya B."/>
            <person name="Srinivas T.N.R."/>
            <person name="Subramanian S."/>
            <person name="Pinnaka A."/>
        </authorList>
    </citation>
    <scope>NUCLEOTIDE SEQUENCE [LARGE SCALE GENOMIC DNA]</scope>
    <source>
        <strain evidence="1 2">AK15</strain>
    </source>
</reference>